<name>A0AAV4X0Z4_CAEEX</name>
<evidence type="ECO:0000313" key="1">
    <source>
        <dbReference type="EMBL" id="GIY88352.1"/>
    </source>
</evidence>
<organism evidence="1 2">
    <name type="scientific">Caerostris extrusa</name>
    <name type="common">Bark spider</name>
    <name type="synonym">Caerostris bankana</name>
    <dbReference type="NCBI Taxonomy" id="172846"/>
    <lineage>
        <taxon>Eukaryota</taxon>
        <taxon>Metazoa</taxon>
        <taxon>Ecdysozoa</taxon>
        <taxon>Arthropoda</taxon>
        <taxon>Chelicerata</taxon>
        <taxon>Arachnida</taxon>
        <taxon>Araneae</taxon>
        <taxon>Araneomorphae</taxon>
        <taxon>Entelegynae</taxon>
        <taxon>Araneoidea</taxon>
        <taxon>Araneidae</taxon>
        <taxon>Caerostris</taxon>
    </lineage>
</organism>
<comment type="caution">
    <text evidence="1">The sequence shown here is derived from an EMBL/GenBank/DDBJ whole genome shotgun (WGS) entry which is preliminary data.</text>
</comment>
<gene>
    <name evidence="1" type="primary">AVEN_102188_1</name>
    <name evidence="1" type="ORF">CEXT_317881</name>
</gene>
<sequence>MIQIQMVFFTPTNEAYNNLETNEHITTEQNNEKVESLETFKLDFVTHNTNVYSENKANESKEENSTVDGNIFGIAMHEYDNDSESHNTSRLTDPSTSIENTEVIYKDQTNDYHDLEFDSKEETTENFNINITNPSVSYRLETARNLDDSTTEHLSIVNESKSCRDHFNADNLYSAFAIPSDTNINAISESELKYSNYTEKPQINDSQKEENFTEHISSSTANSSTNTEIDFDSKITTQTSGTYALNNDTKIQKPLNEENLDEKENDPVQSELDIAPTEDIHVKTFDSSNISLTIPNETSEKHHLQMQYEDSKLSMVLRKEENGLNLLYRHLI</sequence>
<dbReference type="AlphaFoldDB" id="A0AAV4X0Z4"/>
<protein>
    <submittedName>
        <fullName evidence="1">Uncharacterized protein</fullName>
    </submittedName>
</protein>
<reference evidence="1 2" key="1">
    <citation type="submission" date="2021-06" db="EMBL/GenBank/DDBJ databases">
        <title>Caerostris extrusa draft genome.</title>
        <authorList>
            <person name="Kono N."/>
            <person name="Arakawa K."/>
        </authorList>
    </citation>
    <scope>NUCLEOTIDE SEQUENCE [LARGE SCALE GENOMIC DNA]</scope>
</reference>
<dbReference type="EMBL" id="BPLR01017054">
    <property type="protein sequence ID" value="GIY88352.1"/>
    <property type="molecule type" value="Genomic_DNA"/>
</dbReference>
<accession>A0AAV4X0Z4</accession>
<proteinExistence type="predicted"/>
<keyword evidence="2" id="KW-1185">Reference proteome</keyword>
<dbReference type="Proteomes" id="UP001054945">
    <property type="component" value="Unassembled WGS sequence"/>
</dbReference>
<evidence type="ECO:0000313" key="2">
    <source>
        <dbReference type="Proteomes" id="UP001054945"/>
    </source>
</evidence>